<dbReference type="EMBL" id="JACSEA010000015">
    <property type="protein sequence ID" value="KAF7384954.1"/>
    <property type="molecule type" value="Genomic_DNA"/>
</dbReference>
<feature type="region of interest" description="Disordered" evidence="1">
    <location>
        <begin position="1"/>
        <end position="40"/>
    </location>
</feature>
<sequence length="73" mass="6874">MKATAVGGGGDGGGGGGGGGGNGDGGGGGSGGDDGGLCDAISESHERDIVAIQEDFRSLKAIIVEQEIVDVTR</sequence>
<organism evidence="2 3">
    <name type="scientific">Vespula vulgaris</name>
    <name type="common">Yellow jacket</name>
    <name type="synonym">Wasp</name>
    <dbReference type="NCBI Taxonomy" id="7454"/>
    <lineage>
        <taxon>Eukaryota</taxon>
        <taxon>Metazoa</taxon>
        <taxon>Ecdysozoa</taxon>
        <taxon>Arthropoda</taxon>
        <taxon>Hexapoda</taxon>
        <taxon>Insecta</taxon>
        <taxon>Pterygota</taxon>
        <taxon>Neoptera</taxon>
        <taxon>Endopterygota</taxon>
        <taxon>Hymenoptera</taxon>
        <taxon>Apocrita</taxon>
        <taxon>Aculeata</taxon>
        <taxon>Vespoidea</taxon>
        <taxon>Vespidae</taxon>
        <taxon>Vespinae</taxon>
        <taxon>Vespula</taxon>
    </lineage>
</organism>
<keyword evidence="3" id="KW-1185">Reference proteome</keyword>
<gene>
    <name evidence="2" type="ORF">HZH66_012040</name>
</gene>
<dbReference type="AlphaFoldDB" id="A0A834JAS1"/>
<proteinExistence type="predicted"/>
<reference evidence="2" key="1">
    <citation type="journal article" date="2020" name="G3 (Bethesda)">
        <title>High-Quality Assemblies for Three Invasive Social Wasps from the &lt;i&gt;Vespula&lt;/i&gt; Genus.</title>
        <authorList>
            <person name="Harrop T.W.R."/>
            <person name="Guhlin J."/>
            <person name="McLaughlin G.M."/>
            <person name="Permina E."/>
            <person name="Stockwell P."/>
            <person name="Gilligan J."/>
            <person name="Le Lec M.F."/>
            <person name="Gruber M.A.M."/>
            <person name="Quinn O."/>
            <person name="Lovegrove M."/>
            <person name="Duncan E.J."/>
            <person name="Remnant E.J."/>
            <person name="Van Eeckhoven J."/>
            <person name="Graham B."/>
            <person name="Knapp R.A."/>
            <person name="Langford K.W."/>
            <person name="Kronenberg Z."/>
            <person name="Press M.O."/>
            <person name="Eacker S.M."/>
            <person name="Wilson-Rankin E.E."/>
            <person name="Purcell J."/>
            <person name="Lester P.J."/>
            <person name="Dearden P.K."/>
        </authorList>
    </citation>
    <scope>NUCLEOTIDE SEQUENCE</scope>
    <source>
        <strain evidence="2">Marl-1</strain>
    </source>
</reference>
<evidence type="ECO:0000313" key="3">
    <source>
        <dbReference type="Proteomes" id="UP000614350"/>
    </source>
</evidence>
<comment type="caution">
    <text evidence="2">The sequence shown here is derived from an EMBL/GenBank/DDBJ whole genome shotgun (WGS) entry which is preliminary data.</text>
</comment>
<name>A0A834JAS1_VESVU</name>
<protein>
    <submittedName>
        <fullName evidence="2">Uncharacterized protein</fullName>
    </submittedName>
</protein>
<evidence type="ECO:0000256" key="1">
    <source>
        <dbReference type="SAM" id="MobiDB-lite"/>
    </source>
</evidence>
<dbReference type="Proteomes" id="UP000614350">
    <property type="component" value="Unassembled WGS sequence"/>
</dbReference>
<accession>A0A834JAS1</accession>
<feature type="compositionally biased region" description="Gly residues" evidence="1">
    <location>
        <begin position="1"/>
        <end position="35"/>
    </location>
</feature>
<evidence type="ECO:0000313" key="2">
    <source>
        <dbReference type="EMBL" id="KAF7384954.1"/>
    </source>
</evidence>